<evidence type="ECO:0000256" key="1">
    <source>
        <dbReference type="SAM" id="Phobius"/>
    </source>
</evidence>
<keyword evidence="1" id="KW-1133">Transmembrane helix</keyword>
<keyword evidence="3" id="KW-1185">Reference proteome</keyword>
<comment type="caution">
    <text evidence="2">The sequence shown here is derived from an EMBL/GenBank/DDBJ whole genome shotgun (WGS) entry which is preliminary data.</text>
</comment>
<feature type="transmembrane region" description="Helical" evidence="1">
    <location>
        <begin position="357"/>
        <end position="379"/>
    </location>
</feature>
<protein>
    <recommendedName>
        <fullName evidence="4">Sanpodo</fullName>
    </recommendedName>
</protein>
<dbReference type="AlphaFoldDB" id="A0ABD1EQX7"/>
<dbReference type="EMBL" id="JBDJPC010000005">
    <property type="protein sequence ID" value="KAL1501178.1"/>
    <property type="molecule type" value="Genomic_DNA"/>
</dbReference>
<evidence type="ECO:0000313" key="2">
    <source>
        <dbReference type="EMBL" id="KAL1501178.1"/>
    </source>
</evidence>
<keyword evidence="1" id="KW-0812">Transmembrane</keyword>
<gene>
    <name evidence="2" type="ORF">ABEB36_006558</name>
</gene>
<dbReference type="Proteomes" id="UP001566132">
    <property type="component" value="Unassembled WGS sequence"/>
</dbReference>
<name>A0ABD1EQX7_HYPHA</name>
<sequence>MENEPHFYSNPAFCQQSEFYHGQQKRVALSPRKSPVGAQNRAVYESQEGECLDNVEEQEFYEEVIVDDKGFIKGKKVVVVAQNNEGQKYIRVPQKERSESFRRTQQRYQSPPRTQATRYEYIPMQEQHEVPPLVKEPLRQTVHRYAVIEPDEEETELQSTKPRYALVPINQVVPPQKHRYEYIQQSSPVKSPQNGPRYEYIPQQHSTPTKQYQSPCRPGTNPVATQKLHEILSTPKRVRKDPFRTEIRSLNQDKLRAVVPPMCSSPVQSIYGETTLKSWTNSSVNGKSTNGSALAVAAFIMFLCGLANTGLSFYMLSFMGRPYYLDFSTIAGFTCAAMGILGCRSRHVYWLPNRNYLSGYLVLTLFSLLTCTGLLLLLINDPRPGTPLADMTSAAVCGFSVLTLLLAITGVISSYCCKYPPPDNRVQHCSPGLTV</sequence>
<feature type="transmembrane region" description="Helical" evidence="1">
    <location>
        <begin position="293"/>
        <end position="316"/>
    </location>
</feature>
<feature type="transmembrane region" description="Helical" evidence="1">
    <location>
        <begin position="323"/>
        <end position="342"/>
    </location>
</feature>
<accession>A0ABD1EQX7</accession>
<reference evidence="2 3" key="1">
    <citation type="submission" date="2024-05" db="EMBL/GenBank/DDBJ databases">
        <title>Genetic variation in Jamaican populations of the coffee berry borer (Hypothenemus hampei).</title>
        <authorList>
            <person name="Errbii M."/>
            <person name="Myrie A."/>
        </authorList>
    </citation>
    <scope>NUCLEOTIDE SEQUENCE [LARGE SCALE GENOMIC DNA]</scope>
    <source>
        <strain evidence="2">JA-Hopewell-2020-01-JO</strain>
        <tissue evidence="2">Whole body</tissue>
    </source>
</reference>
<keyword evidence="1" id="KW-0472">Membrane</keyword>
<evidence type="ECO:0008006" key="4">
    <source>
        <dbReference type="Google" id="ProtNLM"/>
    </source>
</evidence>
<evidence type="ECO:0000313" key="3">
    <source>
        <dbReference type="Proteomes" id="UP001566132"/>
    </source>
</evidence>
<organism evidence="2 3">
    <name type="scientific">Hypothenemus hampei</name>
    <name type="common">Coffee berry borer</name>
    <dbReference type="NCBI Taxonomy" id="57062"/>
    <lineage>
        <taxon>Eukaryota</taxon>
        <taxon>Metazoa</taxon>
        <taxon>Ecdysozoa</taxon>
        <taxon>Arthropoda</taxon>
        <taxon>Hexapoda</taxon>
        <taxon>Insecta</taxon>
        <taxon>Pterygota</taxon>
        <taxon>Neoptera</taxon>
        <taxon>Endopterygota</taxon>
        <taxon>Coleoptera</taxon>
        <taxon>Polyphaga</taxon>
        <taxon>Cucujiformia</taxon>
        <taxon>Curculionidae</taxon>
        <taxon>Scolytinae</taxon>
        <taxon>Hypothenemus</taxon>
    </lineage>
</organism>
<feature type="transmembrane region" description="Helical" evidence="1">
    <location>
        <begin position="391"/>
        <end position="415"/>
    </location>
</feature>
<proteinExistence type="predicted"/>